<keyword evidence="2" id="KW-1185">Reference proteome</keyword>
<comment type="caution">
    <text evidence="1">The sequence shown here is derived from an EMBL/GenBank/DDBJ whole genome shotgun (WGS) entry which is preliminary data.</text>
</comment>
<evidence type="ECO:0000313" key="2">
    <source>
        <dbReference type="Proteomes" id="UP000055048"/>
    </source>
</evidence>
<reference evidence="1 2" key="1">
    <citation type="submission" date="2015-01" db="EMBL/GenBank/DDBJ databases">
        <title>Evolution of Trichinella species and genotypes.</title>
        <authorList>
            <person name="Korhonen P.K."/>
            <person name="Edoardo P."/>
            <person name="Giuseppe L.R."/>
            <person name="Gasser R.B."/>
        </authorList>
    </citation>
    <scope>NUCLEOTIDE SEQUENCE [LARGE SCALE GENOMIC DNA]</scope>
    <source>
        <strain evidence="1">ISS417</strain>
    </source>
</reference>
<evidence type="ECO:0000313" key="1">
    <source>
        <dbReference type="EMBL" id="KRX33261.1"/>
    </source>
</evidence>
<accession>A0A0V0T2K5</accession>
<dbReference type="AlphaFoldDB" id="A0A0V0T2K5"/>
<organism evidence="1 2">
    <name type="scientific">Trichinella murrelli</name>
    <dbReference type="NCBI Taxonomy" id="144512"/>
    <lineage>
        <taxon>Eukaryota</taxon>
        <taxon>Metazoa</taxon>
        <taxon>Ecdysozoa</taxon>
        <taxon>Nematoda</taxon>
        <taxon>Enoplea</taxon>
        <taxon>Dorylaimia</taxon>
        <taxon>Trichinellida</taxon>
        <taxon>Trichinellidae</taxon>
        <taxon>Trichinella</taxon>
    </lineage>
</organism>
<dbReference type="EMBL" id="JYDJ01000854">
    <property type="protein sequence ID" value="KRX33261.1"/>
    <property type="molecule type" value="Genomic_DNA"/>
</dbReference>
<name>A0A0V0T2K5_9BILA</name>
<dbReference type="OrthoDB" id="10352995at2759"/>
<gene>
    <name evidence="1" type="ORF">T05_3619</name>
</gene>
<proteinExistence type="predicted"/>
<sequence length="77" mass="9483">MEDFMHISTRIETTFFNLFEMDRKWKKIDLPKTTKYCINIANFNEYRIIMLKIFPIPKFNHRRSVSTDFQMGHFPVY</sequence>
<dbReference type="Proteomes" id="UP000055048">
    <property type="component" value="Unassembled WGS sequence"/>
</dbReference>
<protein>
    <submittedName>
        <fullName evidence="1">Uncharacterized protein</fullName>
    </submittedName>
</protein>